<proteinExistence type="predicted"/>
<accession>A0ABW1RTQ0</accession>
<dbReference type="Proteomes" id="UP001596158">
    <property type="component" value="Unassembled WGS sequence"/>
</dbReference>
<evidence type="ECO:0000313" key="2">
    <source>
        <dbReference type="Proteomes" id="UP001596158"/>
    </source>
</evidence>
<gene>
    <name evidence="1" type="ORF">ACFQGR_05515</name>
</gene>
<comment type="caution">
    <text evidence="1">The sequence shown here is derived from an EMBL/GenBank/DDBJ whole genome shotgun (WGS) entry which is preliminary data.</text>
</comment>
<dbReference type="RefSeq" id="WP_042493917.1">
    <property type="nucleotide sequence ID" value="NZ_BJDT01000003.1"/>
</dbReference>
<reference evidence="2" key="1">
    <citation type="journal article" date="2019" name="Int. J. Syst. Evol. Microbiol.">
        <title>The Global Catalogue of Microorganisms (GCM) 10K type strain sequencing project: providing services to taxonomists for standard genome sequencing and annotation.</title>
        <authorList>
            <consortium name="The Broad Institute Genomics Platform"/>
            <consortium name="The Broad Institute Genome Sequencing Center for Infectious Disease"/>
            <person name="Wu L."/>
            <person name="Ma J."/>
        </authorList>
    </citation>
    <scope>NUCLEOTIDE SEQUENCE [LARGE SCALE GENOMIC DNA]</scope>
    <source>
        <strain evidence="2">CCM 8924</strain>
    </source>
</reference>
<organism evidence="1 2">
    <name type="scientific">Weissella sagaensis</name>
    <dbReference type="NCBI Taxonomy" id="2559928"/>
    <lineage>
        <taxon>Bacteria</taxon>
        <taxon>Bacillati</taxon>
        <taxon>Bacillota</taxon>
        <taxon>Bacilli</taxon>
        <taxon>Lactobacillales</taxon>
        <taxon>Lactobacillaceae</taxon>
        <taxon>Weissella</taxon>
    </lineage>
</organism>
<protein>
    <submittedName>
        <fullName evidence="1">Uncharacterized protein</fullName>
    </submittedName>
</protein>
<keyword evidence="2" id="KW-1185">Reference proteome</keyword>
<sequence length="186" mass="21737">MNILIFFANPLLQNTLPEDFITKVNNSITYSAILLGNTPNNSQRQQTLHFAIVNFFRSIQNKHSLDENDNQSLLKLNPSHKLDLFNNHLRETWRIPQGEHLLQTRLFITFLISVQQIPLENLIVLAHHQNIINLTDSQTKLTKKIIDTEVDIDKFKNFYKQLIKINAKSISPFLIIDLLTQHNWFP</sequence>
<name>A0ABW1RTQ0_9LACO</name>
<evidence type="ECO:0000313" key="1">
    <source>
        <dbReference type="EMBL" id="MFC6178838.1"/>
    </source>
</evidence>
<dbReference type="EMBL" id="JBHSSG010000011">
    <property type="protein sequence ID" value="MFC6178838.1"/>
    <property type="molecule type" value="Genomic_DNA"/>
</dbReference>